<keyword evidence="12" id="KW-1185">Reference proteome</keyword>
<dbReference type="Pfam" id="PF03840">
    <property type="entry name" value="SecG"/>
    <property type="match status" value="1"/>
</dbReference>
<feature type="transmembrane region" description="Helical" evidence="10">
    <location>
        <begin position="6"/>
        <end position="25"/>
    </location>
</feature>
<evidence type="ECO:0000256" key="8">
    <source>
        <dbReference type="ARBA" id="ARBA00023010"/>
    </source>
</evidence>
<dbReference type="Proteomes" id="UP000013520">
    <property type="component" value="Chromosome"/>
</dbReference>
<reference evidence="11 12" key="1">
    <citation type="submission" date="2012-01" db="EMBL/GenBank/DDBJ databases">
        <title>Complete sequence of Desulfotomaculum gibsoniae DSM 7213.</title>
        <authorList>
            <consortium name="US DOE Joint Genome Institute"/>
            <person name="Lucas S."/>
            <person name="Han J."/>
            <person name="Lapidus A."/>
            <person name="Cheng J.-F."/>
            <person name="Goodwin L."/>
            <person name="Pitluck S."/>
            <person name="Peters L."/>
            <person name="Ovchinnikova G."/>
            <person name="Teshima H."/>
            <person name="Detter J.C."/>
            <person name="Han C."/>
            <person name="Tapia R."/>
            <person name="Land M."/>
            <person name="Hauser L."/>
            <person name="Kyrpides N."/>
            <person name="Ivanova N."/>
            <person name="Pagani I."/>
            <person name="Parshina S."/>
            <person name="Plugge C."/>
            <person name="Muyzer G."/>
            <person name="Kuever J."/>
            <person name="Ivanova A."/>
            <person name="Nazina T."/>
            <person name="Klenk H.-P."/>
            <person name="Brambilla E."/>
            <person name="Spring S."/>
            <person name="Stams A.F."/>
            <person name="Woyke T."/>
        </authorList>
    </citation>
    <scope>NUCLEOTIDE SEQUENCE [LARGE SCALE GENOMIC DNA]</scope>
    <source>
        <strain evidence="11 12">DSM 7213</strain>
    </source>
</reference>
<organism evidence="11 12">
    <name type="scientific">Desulfoscipio gibsoniae DSM 7213</name>
    <dbReference type="NCBI Taxonomy" id="767817"/>
    <lineage>
        <taxon>Bacteria</taxon>
        <taxon>Bacillati</taxon>
        <taxon>Bacillota</taxon>
        <taxon>Clostridia</taxon>
        <taxon>Eubacteriales</taxon>
        <taxon>Desulfallaceae</taxon>
        <taxon>Desulfoscipio</taxon>
    </lineage>
</organism>
<comment type="function">
    <text evidence="10">Involved in protein export. Participates in an early event of protein translocation.</text>
</comment>
<evidence type="ECO:0000256" key="4">
    <source>
        <dbReference type="ARBA" id="ARBA00022475"/>
    </source>
</evidence>
<dbReference type="GO" id="GO:0005886">
    <property type="term" value="C:plasma membrane"/>
    <property type="evidence" value="ECO:0007669"/>
    <property type="project" value="UniProtKB-SubCell"/>
</dbReference>
<evidence type="ECO:0000313" key="11">
    <source>
        <dbReference type="EMBL" id="AGL03538.1"/>
    </source>
</evidence>
<proteinExistence type="inferred from homology"/>
<evidence type="ECO:0000256" key="10">
    <source>
        <dbReference type="RuleBase" id="RU365087"/>
    </source>
</evidence>
<keyword evidence="5 10" id="KW-0812">Transmembrane</keyword>
<keyword evidence="9 10" id="KW-0472">Membrane</keyword>
<evidence type="ECO:0000256" key="7">
    <source>
        <dbReference type="ARBA" id="ARBA00022989"/>
    </source>
</evidence>
<dbReference type="InterPro" id="IPR004692">
    <property type="entry name" value="SecG"/>
</dbReference>
<dbReference type="eggNOG" id="COG1314">
    <property type="taxonomic scope" value="Bacteria"/>
</dbReference>
<dbReference type="OrthoDB" id="1651166at2"/>
<dbReference type="NCBIfam" id="TIGR00810">
    <property type="entry name" value="secG"/>
    <property type="match status" value="1"/>
</dbReference>
<evidence type="ECO:0000256" key="5">
    <source>
        <dbReference type="ARBA" id="ARBA00022692"/>
    </source>
</evidence>
<keyword evidence="8 10" id="KW-0811">Translocation</keyword>
<evidence type="ECO:0000313" key="12">
    <source>
        <dbReference type="Proteomes" id="UP000013520"/>
    </source>
</evidence>
<dbReference type="HOGENOM" id="CLU_094156_6_1_9"/>
<keyword evidence="3 10" id="KW-0813">Transport</keyword>
<name>R4KK34_9FIRM</name>
<dbReference type="PANTHER" id="PTHR34182:SF1">
    <property type="entry name" value="PROTEIN-EXPORT MEMBRANE PROTEIN SECG"/>
    <property type="match status" value="1"/>
</dbReference>
<sequence length="78" mass="7922">MAVAEIILTILQVILCLGVIAVVLLQSGKSAGLSGSIAGGAETFFGKKKGLDDFLAKITVFVAIGFAATSLILVVISK</sequence>
<dbReference type="STRING" id="767817.Desgi_4295"/>
<dbReference type="KEGG" id="dgi:Desgi_4295"/>
<comment type="subcellular location">
    <subcellularLocation>
        <location evidence="1 10">Cell membrane</location>
        <topology evidence="1 10">Multi-pass membrane protein</topology>
    </subcellularLocation>
</comment>
<dbReference type="AlphaFoldDB" id="R4KK34"/>
<keyword evidence="4 10" id="KW-1003">Cell membrane</keyword>
<dbReference type="EMBL" id="CP003273">
    <property type="protein sequence ID" value="AGL03538.1"/>
    <property type="molecule type" value="Genomic_DNA"/>
</dbReference>
<dbReference type="GO" id="GO:0065002">
    <property type="term" value="P:intracellular protein transmembrane transport"/>
    <property type="evidence" value="ECO:0007669"/>
    <property type="project" value="TreeGrafter"/>
</dbReference>
<comment type="similarity">
    <text evidence="2 10">Belongs to the SecG family.</text>
</comment>
<evidence type="ECO:0000256" key="2">
    <source>
        <dbReference type="ARBA" id="ARBA00008445"/>
    </source>
</evidence>
<dbReference type="GO" id="GO:0015450">
    <property type="term" value="F:protein-transporting ATPase activity"/>
    <property type="evidence" value="ECO:0007669"/>
    <property type="project" value="UniProtKB-UniRule"/>
</dbReference>
<feature type="transmembrane region" description="Helical" evidence="10">
    <location>
        <begin position="54"/>
        <end position="76"/>
    </location>
</feature>
<dbReference type="PANTHER" id="PTHR34182">
    <property type="entry name" value="PROTEIN-EXPORT MEMBRANE PROTEIN SECG"/>
    <property type="match status" value="1"/>
</dbReference>
<dbReference type="GO" id="GO:0009306">
    <property type="term" value="P:protein secretion"/>
    <property type="evidence" value="ECO:0007669"/>
    <property type="project" value="UniProtKB-UniRule"/>
</dbReference>
<dbReference type="PRINTS" id="PR01651">
    <property type="entry name" value="SECGEXPORT"/>
</dbReference>
<evidence type="ECO:0000256" key="9">
    <source>
        <dbReference type="ARBA" id="ARBA00023136"/>
    </source>
</evidence>
<keyword evidence="6 10" id="KW-0653">Protein transport</keyword>
<accession>R4KK34</accession>
<keyword evidence="7 10" id="KW-1133">Transmembrane helix</keyword>
<evidence type="ECO:0000256" key="6">
    <source>
        <dbReference type="ARBA" id="ARBA00022927"/>
    </source>
</evidence>
<dbReference type="GO" id="GO:0043952">
    <property type="term" value="P:protein transport by the Sec complex"/>
    <property type="evidence" value="ECO:0007669"/>
    <property type="project" value="TreeGrafter"/>
</dbReference>
<protein>
    <recommendedName>
        <fullName evidence="10">Protein-export membrane protein SecG</fullName>
    </recommendedName>
</protein>
<evidence type="ECO:0000256" key="3">
    <source>
        <dbReference type="ARBA" id="ARBA00022448"/>
    </source>
</evidence>
<gene>
    <name evidence="11" type="ORF">Desgi_4295</name>
</gene>
<dbReference type="RefSeq" id="WP_006521406.1">
    <property type="nucleotide sequence ID" value="NC_021184.1"/>
</dbReference>
<evidence type="ECO:0000256" key="1">
    <source>
        <dbReference type="ARBA" id="ARBA00004651"/>
    </source>
</evidence>